<dbReference type="AlphaFoldDB" id="H3AKV1"/>
<reference evidence="1" key="3">
    <citation type="submission" date="2025-09" db="UniProtKB">
        <authorList>
            <consortium name="Ensembl"/>
        </authorList>
    </citation>
    <scope>IDENTIFICATION</scope>
</reference>
<evidence type="ECO:0000313" key="2">
    <source>
        <dbReference type="Proteomes" id="UP000008672"/>
    </source>
</evidence>
<dbReference type="STRING" id="7897.ENSLACP00000010272"/>
<keyword evidence="2" id="KW-1185">Reference proteome</keyword>
<dbReference type="Bgee" id="ENSLACG00000009049">
    <property type="expression patterns" value="Expressed in chordate pharynx"/>
</dbReference>
<name>H3AKV1_LATCH</name>
<dbReference type="HOGENOM" id="CLU_2196037_0_0_1"/>
<accession>H3AKV1</accession>
<dbReference type="OMA" id="MICQAGF"/>
<dbReference type="InParanoid" id="H3AKV1"/>
<dbReference type="Proteomes" id="UP000008672">
    <property type="component" value="Unassembled WGS sequence"/>
</dbReference>
<organism evidence="1 2">
    <name type="scientific">Latimeria chalumnae</name>
    <name type="common">Coelacanth</name>
    <dbReference type="NCBI Taxonomy" id="7897"/>
    <lineage>
        <taxon>Eukaryota</taxon>
        <taxon>Metazoa</taxon>
        <taxon>Chordata</taxon>
        <taxon>Craniata</taxon>
        <taxon>Vertebrata</taxon>
        <taxon>Euteleostomi</taxon>
        <taxon>Coelacanthiformes</taxon>
        <taxon>Coelacanthidae</taxon>
        <taxon>Latimeria</taxon>
    </lineage>
</organism>
<proteinExistence type="predicted"/>
<dbReference type="InterPro" id="IPR039635">
    <property type="entry name" value="ERMARD"/>
</dbReference>
<sequence>MSTSESVRSCLSPDVHYIVCKVGLEKEEYPGIESIVTQDGKVCWSSIASHLHYFKTEKWSLDCIKSVRLLGPVCKSVHFHLMSLTKEQFEKQYGIQFEWTNNKEVGMF</sequence>
<reference evidence="2" key="1">
    <citation type="submission" date="2011-08" db="EMBL/GenBank/DDBJ databases">
        <title>The draft genome of Latimeria chalumnae.</title>
        <authorList>
            <person name="Di Palma F."/>
            <person name="Alfoldi J."/>
            <person name="Johnson J."/>
            <person name="Berlin A."/>
            <person name="Gnerre S."/>
            <person name="Jaffe D."/>
            <person name="MacCallum I."/>
            <person name="Young S."/>
            <person name="Walker B.J."/>
            <person name="Lander E."/>
            <person name="Lindblad-Toh K."/>
        </authorList>
    </citation>
    <scope>NUCLEOTIDE SEQUENCE [LARGE SCALE GENOMIC DNA]</scope>
    <source>
        <strain evidence="2">Wild caught</strain>
    </source>
</reference>
<dbReference type="Ensembl" id="ENSLACT00000010350.1">
    <property type="protein sequence ID" value="ENSLACP00000010272.1"/>
    <property type="gene ID" value="ENSLACG00000009049.1"/>
</dbReference>
<reference evidence="1" key="2">
    <citation type="submission" date="2025-08" db="UniProtKB">
        <authorList>
            <consortium name="Ensembl"/>
        </authorList>
    </citation>
    <scope>IDENTIFICATION</scope>
</reference>
<dbReference type="PANTHER" id="PTHR31701">
    <property type="entry name" value="ENDOPLASMIC RETICULUM MEMBRANE-ASSOCIATED RNA DEGRADATION PROTEIN"/>
    <property type="match status" value="1"/>
</dbReference>
<dbReference type="PANTHER" id="PTHR31701:SF2">
    <property type="entry name" value="ENDOPLASMIC RETICULUM MEMBRANE-ASSOCIATED RNA DEGRADATION PROTEIN"/>
    <property type="match status" value="1"/>
</dbReference>
<evidence type="ECO:0000313" key="1">
    <source>
        <dbReference type="Ensembl" id="ENSLACP00000010272.1"/>
    </source>
</evidence>
<protein>
    <submittedName>
        <fullName evidence="1">Uncharacterized protein</fullName>
    </submittedName>
</protein>
<dbReference type="EMBL" id="AFYH01158393">
    <property type="status" value="NOT_ANNOTATED_CDS"/>
    <property type="molecule type" value="Genomic_DNA"/>
</dbReference>